<feature type="domain" description="RCC1-like" evidence="5">
    <location>
        <begin position="6"/>
        <end position="409"/>
    </location>
</feature>
<feature type="region of interest" description="Disordered" evidence="4">
    <location>
        <begin position="397"/>
        <end position="441"/>
    </location>
</feature>
<dbReference type="GO" id="GO:0005737">
    <property type="term" value="C:cytoplasm"/>
    <property type="evidence" value="ECO:0007669"/>
    <property type="project" value="TreeGrafter"/>
</dbReference>
<feature type="repeat" description="RCC1" evidence="3">
    <location>
        <begin position="217"/>
        <end position="275"/>
    </location>
</feature>
<dbReference type="InterPro" id="IPR009091">
    <property type="entry name" value="RCC1/BLIP-II"/>
</dbReference>
<evidence type="ECO:0000256" key="1">
    <source>
        <dbReference type="ARBA" id="ARBA00022658"/>
    </source>
</evidence>
<dbReference type="Pfam" id="PF25390">
    <property type="entry name" value="WD40_RLD"/>
    <property type="match status" value="1"/>
</dbReference>
<keyword evidence="1" id="KW-0344">Guanine-nucleotide releasing factor</keyword>
<evidence type="ECO:0000256" key="3">
    <source>
        <dbReference type="PROSITE-ProRule" id="PRU00235"/>
    </source>
</evidence>
<organism evidence="6">
    <name type="scientific">Dichomitus squalens</name>
    <dbReference type="NCBI Taxonomy" id="114155"/>
    <lineage>
        <taxon>Eukaryota</taxon>
        <taxon>Fungi</taxon>
        <taxon>Dikarya</taxon>
        <taxon>Basidiomycota</taxon>
        <taxon>Agaricomycotina</taxon>
        <taxon>Agaricomycetes</taxon>
        <taxon>Polyporales</taxon>
        <taxon>Polyporaceae</taxon>
        <taxon>Dichomitus</taxon>
    </lineage>
</organism>
<dbReference type="OrthoDB" id="5370059at2759"/>
<evidence type="ECO:0000256" key="2">
    <source>
        <dbReference type="ARBA" id="ARBA00022737"/>
    </source>
</evidence>
<dbReference type="EMBL" id="ML143443">
    <property type="protein sequence ID" value="TBU26608.1"/>
    <property type="molecule type" value="Genomic_DNA"/>
</dbReference>
<dbReference type="Gene3D" id="2.130.10.30">
    <property type="entry name" value="Regulator of chromosome condensation 1/beta-lactamase-inhibitor protein II"/>
    <property type="match status" value="2"/>
</dbReference>
<gene>
    <name evidence="6" type="ORF">BD311DRAFT_667111</name>
</gene>
<dbReference type="InterPro" id="IPR051553">
    <property type="entry name" value="Ran_GTPase-activating"/>
</dbReference>
<evidence type="ECO:0000256" key="4">
    <source>
        <dbReference type="SAM" id="MobiDB-lite"/>
    </source>
</evidence>
<reference evidence="6" key="1">
    <citation type="submission" date="2019-01" db="EMBL/GenBank/DDBJ databases">
        <title>Draft genome sequences of three monokaryotic isolates of the white-rot basidiomycete fungus Dichomitus squalens.</title>
        <authorList>
            <consortium name="DOE Joint Genome Institute"/>
            <person name="Lopez S.C."/>
            <person name="Andreopoulos B."/>
            <person name="Pangilinan J."/>
            <person name="Lipzen A."/>
            <person name="Riley R."/>
            <person name="Ahrendt S."/>
            <person name="Ng V."/>
            <person name="Barry K."/>
            <person name="Daum C."/>
            <person name="Grigoriev I.V."/>
            <person name="Hilden K.S."/>
            <person name="Makela M.R."/>
            <person name="de Vries R.P."/>
        </authorList>
    </citation>
    <scope>NUCLEOTIDE SEQUENCE [LARGE SCALE GENOMIC DNA]</scope>
    <source>
        <strain evidence="6">OM18370.1</strain>
    </source>
</reference>
<feature type="repeat" description="RCC1" evidence="3">
    <location>
        <begin position="4"/>
        <end position="64"/>
    </location>
</feature>
<dbReference type="PRINTS" id="PR00633">
    <property type="entry name" value="RCCNDNSATION"/>
</dbReference>
<dbReference type="InterPro" id="IPR000408">
    <property type="entry name" value="Reg_chr_condens"/>
</dbReference>
<dbReference type="PROSITE" id="PS00626">
    <property type="entry name" value="RCC1_2"/>
    <property type="match status" value="1"/>
</dbReference>
<dbReference type="PANTHER" id="PTHR45982">
    <property type="entry name" value="REGULATOR OF CHROMOSOME CONDENSATION"/>
    <property type="match status" value="1"/>
</dbReference>
<feature type="repeat" description="RCC1" evidence="3">
    <location>
        <begin position="315"/>
        <end position="371"/>
    </location>
</feature>
<proteinExistence type="predicted"/>
<dbReference type="PANTHER" id="PTHR45982:SF1">
    <property type="entry name" value="REGULATOR OF CHROMOSOME CONDENSATION"/>
    <property type="match status" value="1"/>
</dbReference>
<accession>A0A4Q9MIV1</accession>
<dbReference type="InterPro" id="IPR058923">
    <property type="entry name" value="RCC1-like_dom"/>
</dbReference>
<name>A0A4Q9MIV1_9APHY</name>
<dbReference type="AlphaFoldDB" id="A0A4Q9MIV1"/>
<evidence type="ECO:0000259" key="5">
    <source>
        <dbReference type="Pfam" id="PF25390"/>
    </source>
</evidence>
<dbReference type="GO" id="GO:0005085">
    <property type="term" value="F:guanyl-nucleotide exchange factor activity"/>
    <property type="evidence" value="ECO:0007669"/>
    <property type="project" value="TreeGrafter"/>
</dbReference>
<dbReference type="SUPFAM" id="SSF50985">
    <property type="entry name" value="RCC1/BLIP-II"/>
    <property type="match status" value="1"/>
</dbReference>
<dbReference type="PROSITE" id="PS50012">
    <property type="entry name" value="RCC1_3"/>
    <property type="match status" value="3"/>
</dbReference>
<evidence type="ECO:0000313" key="6">
    <source>
        <dbReference type="EMBL" id="TBU26608.1"/>
    </source>
</evidence>
<sequence length="458" mass="48995">MDFLTLLSTGSNSCGQLGIGNIDDVHRFTPCIFRGAALGSLPEHVVGIERIACGGNHTLALLRTDDGKTKLWGCGDGRKGQLGPSYTSEVREKAENAAVFRRLDLGAHLERAGILSDISEEYDIRLIAAGWETTYAVLSYPNRSDVLLSMGSDDYGNLGIDTNTRRTMHDVYVVDLRRAVRASDNSMGTITVLSLCAGPHHTIVHVRLRDPDGSSVTYFAGWGASRHGQLGPILDSSARPVPTCPKPVLIPSATPTDVCASIALGRHHTVYMQTSGNLVGLGSNRKGQLDELSTLVDVEQIGCTWNGTYALLRSGGVVATGSNTHSQLGRGPTVLVPQSALQPVAFLFSSKTHRVASLVCGSEHVLCLVDASHPEGQNRPHREVWGWGWNEHGNLGTGGTADTDVPLRVWPPASSAASRRDADADDLTQSQEGSGNQRHGDVLNVWAGCGTSWILVRK</sequence>
<feature type="compositionally biased region" description="Polar residues" evidence="4">
    <location>
        <begin position="427"/>
        <end position="437"/>
    </location>
</feature>
<keyword evidence="2" id="KW-0677">Repeat</keyword>
<dbReference type="Proteomes" id="UP000292957">
    <property type="component" value="Unassembled WGS sequence"/>
</dbReference>
<protein>
    <submittedName>
        <fullName evidence="6">RCC1/BLIP-II</fullName>
    </submittedName>
</protein>